<evidence type="ECO:0000313" key="4">
    <source>
        <dbReference type="Proteomes" id="UP001346149"/>
    </source>
</evidence>
<keyword evidence="2" id="KW-1133">Transmembrane helix</keyword>
<sequence>MEDETGINGVVGQKTEDFFDTGNEAKVNELVQKLESLEMERAGLVRVSDESKERVRELLDEIERVKSEEASRREKFDRMEREIELADEGKRAMESIVKRAVELETEVARLQHDLISAMSEGEENGKELAELRIVVEEKGQKVERLELELENLKTGRSESEMKVRDLERKIGVLEEKEIEGKSEKLRLERELEEKIREKEKKIIELKDKVEGLEVVARKEALELEKLKKEKCGMDEALRESEKKGKDMESKLHDLQEEMERAEKVIGELKECAMDTINGALGGLRGITDVGSKGSKVQWPLVAVGSTATVALVAALAYICCAKLVRN</sequence>
<keyword evidence="2" id="KW-0472">Membrane</keyword>
<proteinExistence type="predicted"/>
<evidence type="ECO:0000256" key="1">
    <source>
        <dbReference type="SAM" id="Coils"/>
    </source>
</evidence>
<feature type="transmembrane region" description="Helical" evidence="2">
    <location>
        <begin position="298"/>
        <end position="320"/>
    </location>
</feature>
<keyword evidence="1" id="KW-0175">Coiled coil</keyword>
<organism evidence="3 4">
    <name type="scientific">Trapa natans</name>
    <name type="common">Water chestnut</name>
    <dbReference type="NCBI Taxonomy" id="22666"/>
    <lineage>
        <taxon>Eukaryota</taxon>
        <taxon>Viridiplantae</taxon>
        <taxon>Streptophyta</taxon>
        <taxon>Embryophyta</taxon>
        <taxon>Tracheophyta</taxon>
        <taxon>Spermatophyta</taxon>
        <taxon>Magnoliopsida</taxon>
        <taxon>eudicotyledons</taxon>
        <taxon>Gunneridae</taxon>
        <taxon>Pentapetalae</taxon>
        <taxon>rosids</taxon>
        <taxon>malvids</taxon>
        <taxon>Myrtales</taxon>
        <taxon>Lythraceae</taxon>
        <taxon>Trapa</taxon>
    </lineage>
</organism>
<dbReference type="AlphaFoldDB" id="A0AAN7LTE6"/>
<reference evidence="3 4" key="1">
    <citation type="journal article" date="2023" name="Hortic Res">
        <title>Pangenome of water caltrop reveals structural variations and asymmetric subgenome divergence after allopolyploidization.</title>
        <authorList>
            <person name="Zhang X."/>
            <person name="Chen Y."/>
            <person name="Wang L."/>
            <person name="Yuan Y."/>
            <person name="Fang M."/>
            <person name="Shi L."/>
            <person name="Lu R."/>
            <person name="Comes H.P."/>
            <person name="Ma Y."/>
            <person name="Chen Y."/>
            <person name="Huang G."/>
            <person name="Zhou Y."/>
            <person name="Zheng Z."/>
            <person name="Qiu Y."/>
        </authorList>
    </citation>
    <scope>NUCLEOTIDE SEQUENCE [LARGE SCALE GENOMIC DNA]</scope>
    <source>
        <strain evidence="3">F231</strain>
    </source>
</reference>
<keyword evidence="4" id="KW-1185">Reference proteome</keyword>
<keyword evidence="2" id="KW-0812">Transmembrane</keyword>
<dbReference type="EMBL" id="JAXQNO010000007">
    <property type="protein sequence ID" value="KAK4795253.1"/>
    <property type="molecule type" value="Genomic_DNA"/>
</dbReference>
<protein>
    <submittedName>
        <fullName evidence="3">Uncharacterized protein</fullName>
    </submittedName>
</protein>
<name>A0AAN7LTE6_TRANT</name>
<comment type="caution">
    <text evidence="3">The sequence shown here is derived from an EMBL/GenBank/DDBJ whole genome shotgun (WGS) entry which is preliminary data.</text>
</comment>
<dbReference type="Proteomes" id="UP001346149">
    <property type="component" value="Unassembled WGS sequence"/>
</dbReference>
<evidence type="ECO:0000313" key="3">
    <source>
        <dbReference type="EMBL" id="KAK4795253.1"/>
    </source>
</evidence>
<evidence type="ECO:0000256" key="2">
    <source>
        <dbReference type="SAM" id="Phobius"/>
    </source>
</evidence>
<accession>A0AAN7LTE6</accession>
<feature type="coiled-coil region" evidence="1">
    <location>
        <begin position="27"/>
        <end position="271"/>
    </location>
</feature>
<gene>
    <name evidence="3" type="ORF">SAY86_013247</name>
</gene>